<feature type="region of interest" description="Disordered" evidence="1">
    <location>
        <begin position="179"/>
        <end position="201"/>
    </location>
</feature>
<sequence length="201" mass="21737">MPATCAPTTRTTRATPTSSSGTILPRGVGVWGWQGHRAACHGGHVQGVGSGAGLRPSPTDTFFPCSPGSVIVQCTQLYRQTNTSLSAKSIALQLAEKSNNEIKGLQIKDVQGEQEPRWGLSIPVWWELGADILCSCCRSRRGNLDLFSLQDSYHPMTEYPTYHTHGRYMAPVTKPNPYSEVSGNGSRALSYTNPALSSENL</sequence>
<evidence type="ECO:0000256" key="1">
    <source>
        <dbReference type="SAM" id="MobiDB-lite"/>
    </source>
</evidence>
<dbReference type="GeneTree" id="ENSGT01030000235260"/>
<dbReference type="PANTHER" id="PTHR10006:SF19">
    <property type="entry name" value="MUCIN-1"/>
    <property type="match status" value="1"/>
</dbReference>
<reference evidence="2" key="1">
    <citation type="submission" date="2025-08" db="UniProtKB">
        <authorList>
            <consortium name="Ensembl"/>
        </authorList>
    </citation>
    <scope>IDENTIFICATION</scope>
</reference>
<feature type="region of interest" description="Disordered" evidence="1">
    <location>
        <begin position="1"/>
        <end position="23"/>
    </location>
</feature>
<dbReference type="Ensembl" id="ENSCPRT00005004211.1">
    <property type="protein sequence ID" value="ENSCPRP00005003604.1"/>
    <property type="gene ID" value="ENSCPRG00005002605.1"/>
</dbReference>
<dbReference type="Proteomes" id="UP000594220">
    <property type="component" value="Unplaced"/>
</dbReference>
<dbReference type="AlphaFoldDB" id="A0A7M4E3G9"/>
<dbReference type="PANTHER" id="PTHR10006">
    <property type="entry name" value="MUCIN-1-RELATED"/>
    <property type="match status" value="1"/>
</dbReference>
<feature type="compositionally biased region" description="Low complexity" evidence="1">
    <location>
        <begin position="1"/>
        <end position="22"/>
    </location>
</feature>
<name>A0A7M4E3G9_CROPO</name>
<accession>A0A7M4E3G9</accession>
<keyword evidence="3" id="KW-1185">Reference proteome</keyword>
<proteinExistence type="predicted"/>
<evidence type="ECO:0000313" key="3">
    <source>
        <dbReference type="Proteomes" id="UP000594220"/>
    </source>
</evidence>
<reference evidence="2" key="2">
    <citation type="submission" date="2025-09" db="UniProtKB">
        <authorList>
            <consortium name="Ensembl"/>
        </authorList>
    </citation>
    <scope>IDENTIFICATION</scope>
</reference>
<evidence type="ECO:0000313" key="2">
    <source>
        <dbReference type="Ensembl" id="ENSCPRP00005003604.1"/>
    </source>
</evidence>
<protein>
    <submittedName>
        <fullName evidence="2">Uncharacterized protein</fullName>
    </submittedName>
</protein>
<organism evidence="2 3">
    <name type="scientific">Crocodylus porosus</name>
    <name type="common">Saltwater crocodile</name>
    <name type="synonym">Estuarine crocodile</name>
    <dbReference type="NCBI Taxonomy" id="8502"/>
    <lineage>
        <taxon>Eukaryota</taxon>
        <taxon>Metazoa</taxon>
        <taxon>Chordata</taxon>
        <taxon>Craniata</taxon>
        <taxon>Vertebrata</taxon>
        <taxon>Euteleostomi</taxon>
        <taxon>Archelosauria</taxon>
        <taxon>Archosauria</taxon>
        <taxon>Crocodylia</taxon>
        <taxon>Longirostres</taxon>
        <taxon>Crocodylidae</taxon>
        <taxon>Crocodylus</taxon>
    </lineage>
</organism>